<dbReference type="PANTHER" id="PTHR43132:SF2">
    <property type="entry name" value="ARSENICAL RESISTANCE OPERON REPRESSOR ARSR-RELATED"/>
    <property type="match status" value="1"/>
</dbReference>
<dbReference type="Proteomes" id="UP001595583">
    <property type="component" value="Unassembled WGS sequence"/>
</dbReference>
<evidence type="ECO:0000313" key="5">
    <source>
        <dbReference type="EMBL" id="MFC3205237.1"/>
    </source>
</evidence>
<protein>
    <submittedName>
        <fullName evidence="5">ArsR/SmtB family transcription factor</fullName>
    </submittedName>
</protein>
<keyword evidence="1" id="KW-0805">Transcription regulation</keyword>
<dbReference type="RefSeq" id="WP_378218520.1">
    <property type="nucleotide sequence ID" value="NZ_JBHRTK010000003.1"/>
</dbReference>
<reference evidence="6" key="1">
    <citation type="journal article" date="2019" name="Int. J. Syst. Evol. Microbiol.">
        <title>The Global Catalogue of Microorganisms (GCM) 10K type strain sequencing project: providing services to taxonomists for standard genome sequencing and annotation.</title>
        <authorList>
            <consortium name="The Broad Institute Genomics Platform"/>
            <consortium name="The Broad Institute Genome Sequencing Center for Infectious Disease"/>
            <person name="Wu L."/>
            <person name="Ma J."/>
        </authorList>
    </citation>
    <scope>NUCLEOTIDE SEQUENCE [LARGE SCALE GENOMIC DNA]</scope>
    <source>
        <strain evidence="6">KCTC 52165</strain>
    </source>
</reference>
<dbReference type="CDD" id="cd00090">
    <property type="entry name" value="HTH_ARSR"/>
    <property type="match status" value="1"/>
</dbReference>
<keyword evidence="3" id="KW-0804">Transcription</keyword>
<evidence type="ECO:0000256" key="2">
    <source>
        <dbReference type="ARBA" id="ARBA00023125"/>
    </source>
</evidence>
<dbReference type="PANTHER" id="PTHR43132">
    <property type="entry name" value="ARSENICAL RESISTANCE OPERON REPRESSOR ARSR-RELATED"/>
    <property type="match status" value="1"/>
</dbReference>
<evidence type="ECO:0000256" key="3">
    <source>
        <dbReference type="ARBA" id="ARBA00023163"/>
    </source>
</evidence>
<feature type="domain" description="HTH arsR-type" evidence="4">
    <location>
        <begin position="6"/>
        <end position="100"/>
    </location>
</feature>
<sequence length="111" mass="12182">MTVSTALVDNAKAAAAFLMLMGNEKRLVIVSYLLQGEMSVGAIAEKVSLSQSALSQHLAKLRALDLVQTRRDRQMIYYSCKSEAARALLQMLDELFGETENAEPFLRATGT</sequence>
<proteinExistence type="predicted"/>
<dbReference type="InterPro" id="IPR036390">
    <property type="entry name" value="WH_DNA-bd_sf"/>
</dbReference>
<dbReference type="PRINTS" id="PR00778">
    <property type="entry name" value="HTHARSR"/>
</dbReference>
<organism evidence="5 6">
    <name type="scientific">Aquamicrobium soli</name>
    <dbReference type="NCBI Taxonomy" id="1811518"/>
    <lineage>
        <taxon>Bacteria</taxon>
        <taxon>Pseudomonadati</taxon>
        <taxon>Pseudomonadota</taxon>
        <taxon>Alphaproteobacteria</taxon>
        <taxon>Hyphomicrobiales</taxon>
        <taxon>Phyllobacteriaceae</taxon>
        <taxon>Aquamicrobium</taxon>
    </lineage>
</organism>
<dbReference type="Pfam" id="PF01022">
    <property type="entry name" value="HTH_5"/>
    <property type="match status" value="1"/>
</dbReference>
<dbReference type="Gene3D" id="1.10.10.10">
    <property type="entry name" value="Winged helix-like DNA-binding domain superfamily/Winged helix DNA-binding domain"/>
    <property type="match status" value="1"/>
</dbReference>
<keyword evidence="2" id="KW-0238">DNA-binding</keyword>
<evidence type="ECO:0000259" key="4">
    <source>
        <dbReference type="PROSITE" id="PS50987"/>
    </source>
</evidence>
<dbReference type="InterPro" id="IPR051011">
    <property type="entry name" value="Metal_resp_trans_reg"/>
</dbReference>
<dbReference type="InterPro" id="IPR011991">
    <property type="entry name" value="ArsR-like_HTH"/>
</dbReference>
<evidence type="ECO:0000313" key="6">
    <source>
        <dbReference type="Proteomes" id="UP001595583"/>
    </source>
</evidence>
<comment type="caution">
    <text evidence="5">The sequence shown here is derived from an EMBL/GenBank/DDBJ whole genome shotgun (WGS) entry which is preliminary data.</text>
</comment>
<dbReference type="PROSITE" id="PS50987">
    <property type="entry name" value="HTH_ARSR_2"/>
    <property type="match status" value="1"/>
</dbReference>
<keyword evidence="6" id="KW-1185">Reference proteome</keyword>
<name>A0ABV7K6S8_9HYPH</name>
<dbReference type="SUPFAM" id="SSF46785">
    <property type="entry name" value="Winged helix' DNA-binding domain"/>
    <property type="match status" value="1"/>
</dbReference>
<dbReference type="InterPro" id="IPR001845">
    <property type="entry name" value="HTH_ArsR_DNA-bd_dom"/>
</dbReference>
<dbReference type="SMART" id="SM00418">
    <property type="entry name" value="HTH_ARSR"/>
    <property type="match status" value="1"/>
</dbReference>
<dbReference type="InterPro" id="IPR036388">
    <property type="entry name" value="WH-like_DNA-bd_sf"/>
</dbReference>
<dbReference type="EMBL" id="JBHRTK010000003">
    <property type="protein sequence ID" value="MFC3205237.1"/>
    <property type="molecule type" value="Genomic_DNA"/>
</dbReference>
<gene>
    <name evidence="5" type="ORF">ACFOHJ_03350</name>
</gene>
<accession>A0ABV7K6S8</accession>
<dbReference type="NCBIfam" id="NF033788">
    <property type="entry name" value="HTH_metalloreg"/>
    <property type="match status" value="1"/>
</dbReference>
<evidence type="ECO:0000256" key="1">
    <source>
        <dbReference type="ARBA" id="ARBA00023015"/>
    </source>
</evidence>